<accession>A0A6J6B952</accession>
<protein>
    <submittedName>
        <fullName evidence="1">Unannotated protein</fullName>
    </submittedName>
</protein>
<reference evidence="1" key="1">
    <citation type="submission" date="2020-05" db="EMBL/GenBank/DDBJ databases">
        <authorList>
            <person name="Chiriac C."/>
            <person name="Salcher M."/>
            <person name="Ghai R."/>
            <person name="Kavagutti S V."/>
        </authorList>
    </citation>
    <scope>NUCLEOTIDE SEQUENCE</scope>
</reference>
<sequence>MTATTHPTLQLVVAPTQHERQPLMPAAGQQALDLEFTVGADVPATPPLPPRLVLVDAHAEFSRLPTARADLPPAGAWVARMAMAMVEVYLGQRPASQLIRWTTPDVLSHLQYSARVRAAHPSATPRSRPGEVVRIGRYSIASMRVVEPADGIVEATVILIGPGRPIPLAIRLEGLDGRWICTVVDSPDHSITGYFADDYSPGA</sequence>
<dbReference type="Pfam" id="PF20060">
    <property type="entry name" value="DUF6459"/>
    <property type="match status" value="1"/>
</dbReference>
<name>A0A6J6B952_9ZZZZ</name>
<organism evidence="1">
    <name type="scientific">freshwater metagenome</name>
    <dbReference type="NCBI Taxonomy" id="449393"/>
    <lineage>
        <taxon>unclassified sequences</taxon>
        <taxon>metagenomes</taxon>
        <taxon>ecological metagenomes</taxon>
    </lineage>
</organism>
<dbReference type="InterPro" id="IPR045596">
    <property type="entry name" value="DUF6459"/>
</dbReference>
<dbReference type="EMBL" id="CAEZSO010000006">
    <property type="protein sequence ID" value="CAB4534879.1"/>
    <property type="molecule type" value="Genomic_DNA"/>
</dbReference>
<proteinExistence type="predicted"/>
<evidence type="ECO:0000313" key="1">
    <source>
        <dbReference type="EMBL" id="CAB4534879.1"/>
    </source>
</evidence>
<gene>
    <name evidence="1" type="ORF">UFOPK1446_00067</name>
</gene>
<dbReference type="AlphaFoldDB" id="A0A6J6B952"/>